<reference evidence="1 2" key="1">
    <citation type="submission" date="2022-10" db="EMBL/GenBank/DDBJ databases">
        <title>Defluviimonas sp. nov., isolated from ocean surface sediments.</title>
        <authorList>
            <person name="He W."/>
            <person name="Wang L."/>
            <person name="Zhang D.-F."/>
        </authorList>
    </citation>
    <scope>NUCLEOTIDE SEQUENCE [LARGE SCALE GENOMIC DNA]</scope>
    <source>
        <strain evidence="1 2">WL0050</strain>
    </source>
</reference>
<comment type="caution">
    <text evidence="1">The sequence shown here is derived from an EMBL/GenBank/DDBJ whole genome shotgun (WGS) entry which is preliminary data.</text>
</comment>
<protein>
    <submittedName>
        <fullName evidence="1">DUF1499 domain-containing protein</fullName>
    </submittedName>
</protein>
<evidence type="ECO:0000313" key="1">
    <source>
        <dbReference type="EMBL" id="MCV2870839.1"/>
    </source>
</evidence>
<evidence type="ECO:0000313" key="2">
    <source>
        <dbReference type="Proteomes" id="UP001652564"/>
    </source>
</evidence>
<dbReference type="Proteomes" id="UP001652564">
    <property type="component" value="Unassembled WGS sequence"/>
</dbReference>
<dbReference type="Pfam" id="PF07386">
    <property type="entry name" value="DUF1499"/>
    <property type="match status" value="1"/>
</dbReference>
<keyword evidence="2" id="KW-1185">Reference proteome</keyword>
<gene>
    <name evidence="1" type="ORF">OEZ71_00855</name>
</gene>
<proteinExistence type="predicted"/>
<dbReference type="EMBL" id="JAOWKZ010000001">
    <property type="protein sequence ID" value="MCV2870839.1"/>
    <property type="molecule type" value="Genomic_DNA"/>
</dbReference>
<name>A0ABT2ZI78_9RHOB</name>
<dbReference type="RefSeq" id="WP_263738042.1">
    <property type="nucleotide sequence ID" value="NZ_JAOWKZ010000001.1"/>
</dbReference>
<sequence>MALALLLMIVVGGMVYIRLAPSNPARWHVAPELSGGSAWAFFPPGADAVIAGKGRATAAVTVPSKSPVDVLSDLDEIALNTARTVQLAGSPEEGMITWITRSRIFGFPDYTTATARDDGSATALILHARLRFGRGDHGVNAARLRDWLGQLTAR</sequence>
<organism evidence="1 2">
    <name type="scientific">Albidovulum litorale</name>
    <dbReference type="NCBI Taxonomy" id="2984134"/>
    <lineage>
        <taxon>Bacteria</taxon>
        <taxon>Pseudomonadati</taxon>
        <taxon>Pseudomonadota</taxon>
        <taxon>Alphaproteobacteria</taxon>
        <taxon>Rhodobacterales</taxon>
        <taxon>Paracoccaceae</taxon>
        <taxon>Albidovulum</taxon>
    </lineage>
</organism>
<dbReference type="InterPro" id="IPR010865">
    <property type="entry name" value="DUF1499"/>
</dbReference>
<accession>A0ABT2ZI78</accession>